<dbReference type="Gene3D" id="2.20.110.10">
    <property type="entry name" value="Histone H3 K4-specific methyltransferase SET7/9 N-terminal domain"/>
    <property type="match status" value="3"/>
</dbReference>
<gene>
    <name evidence="8" type="ORF">PITCH_A1150088</name>
</gene>
<dbReference type="GO" id="GO:0031410">
    <property type="term" value="C:cytoplasmic vesicle"/>
    <property type="evidence" value="ECO:0007669"/>
    <property type="project" value="UniProtKB-KW"/>
</dbReference>
<protein>
    <recommendedName>
        <fullName evidence="4">MORN repeat-containing protein 3</fullName>
    </recommendedName>
</protein>
<sequence>MKICVIAFLVCLISSDVCLCEENHDSIAGDNNSAQGTITFSDGSKYVGQLEEGVPQGNGNVLFSDGGKYSGEFKNSQLCGQGKMIFPDGAEYIGQFKDGYLDGQGAITFPDGGRYEGGFERDKYQGKGLWFSQSGLSYEGQFKGGKFDGEGVLSLPDGSRYIGQFKEDKPYGKGSWILYKGDNNNLKANESAEEGTNVNASADSAFPLPETNSGLAFCVQVAAFLSSQNAENLAALLREKGYEAQMVSLPDNTNRDWFTVRIGKYSALKEAQEMATAFSEKEKMISTVRPVDSL</sequence>
<dbReference type="SUPFAM" id="SSF82185">
    <property type="entry name" value="Histone H3 K4-specific methyltransferase SET7/9 N-terminal domain"/>
    <property type="match status" value="2"/>
</dbReference>
<dbReference type="PROSITE" id="PS51724">
    <property type="entry name" value="SPOR"/>
    <property type="match status" value="1"/>
</dbReference>
<evidence type="ECO:0000256" key="2">
    <source>
        <dbReference type="ARBA" id="ARBA00022737"/>
    </source>
</evidence>
<dbReference type="SMART" id="SM00698">
    <property type="entry name" value="MORN"/>
    <property type="match status" value="5"/>
</dbReference>
<dbReference type="SUPFAM" id="SSF110997">
    <property type="entry name" value="Sporulation related repeat"/>
    <property type="match status" value="1"/>
</dbReference>
<dbReference type="PANTHER" id="PTHR46511">
    <property type="entry name" value="MORN REPEAT-CONTAINING PROTEIN 3"/>
    <property type="match status" value="1"/>
</dbReference>
<comment type="subcellular location">
    <subcellularLocation>
        <location evidence="1">Cytoplasmic vesicle</location>
        <location evidence="1">Secretory vesicle</location>
        <location evidence="1">Acrosome</location>
    </subcellularLocation>
</comment>
<dbReference type="InterPro" id="IPR007730">
    <property type="entry name" value="SPOR-like_dom"/>
</dbReference>
<evidence type="ECO:0000313" key="8">
    <source>
        <dbReference type="EMBL" id="SPD72053.1"/>
    </source>
</evidence>
<keyword evidence="2" id="KW-0677">Repeat</keyword>
<evidence type="ECO:0000256" key="3">
    <source>
        <dbReference type="ARBA" id="ARBA00023329"/>
    </source>
</evidence>
<accession>A0A445MRH2</accession>
<dbReference type="Pfam" id="PF05036">
    <property type="entry name" value="SPOR"/>
    <property type="match status" value="1"/>
</dbReference>
<feature type="domain" description="SPOR" evidence="7">
    <location>
        <begin position="211"/>
        <end position="292"/>
    </location>
</feature>
<dbReference type="InterPro" id="IPR003409">
    <property type="entry name" value="MORN"/>
</dbReference>
<feature type="chain" id="PRO_5019339006" description="MORN repeat-containing protein 3" evidence="6">
    <location>
        <begin position="20"/>
        <end position="294"/>
    </location>
</feature>
<dbReference type="PANTHER" id="PTHR46511:SF1">
    <property type="entry name" value="MORN REPEAT-CONTAINING PROTEIN 3"/>
    <property type="match status" value="1"/>
</dbReference>
<dbReference type="InterPro" id="IPR052472">
    <property type="entry name" value="MORN3"/>
</dbReference>
<evidence type="ECO:0000256" key="1">
    <source>
        <dbReference type="ARBA" id="ARBA00004218"/>
    </source>
</evidence>
<feature type="signal peptide" evidence="6">
    <location>
        <begin position="1"/>
        <end position="19"/>
    </location>
</feature>
<keyword evidence="6" id="KW-0732">Signal</keyword>
<dbReference type="AlphaFoldDB" id="A0A445MRH2"/>
<dbReference type="GO" id="GO:0042834">
    <property type="term" value="F:peptidoglycan binding"/>
    <property type="evidence" value="ECO:0007669"/>
    <property type="project" value="InterPro"/>
</dbReference>
<evidence type="ECO:0000256" key="5">
    <source>
        <dbReference type="ARBA" id="ARBA00045851"/>
    </source>
</evidence>
<dbReference type="Gene3D" id="3.30.70.1070">
    <property type="entry name" value="Sporulation related repeat"/>
    <property type="match status" value="1"/>
</dbReference>
<dbReference type="Pfam" id="PF02493">
    <property type="entry name" value="MORN"/>
    <property type="match status" value="6"/>
</dbReference>
<dbReference type="EMBL" id="OJIN01000019">
    <property type="protein sequence ID" value="SPD72053.1"/>
    <property type="molecule type" value="Genomic_DNA"/>
</dbReference>
<evidence type="ECO:0000256" key="4">
    <source>
        <dbReference type="ARBA" id="ARBA00039854"/>
    </source>
</evidence>
<reference evidence="8" key="1">
    <citation type="submission" date="2018-01" db="EMBL/GenBank/DDBJ databases">
        <authorList>
            <person name="Regsiter A."/>
            <person name="William W."/>
        </authorList>
    </citation>
    <scope>NUCLEOTIDE SEQUENCE</scope>
    <source>
        <strain evidence="8">TRIP AH-1</strain>
    </source>
</reference>
<evidence type="ECO:0000259" key="7">
    <source>
        <dbReference type="PROSITE" id="PS51724"/>
    </source>
</evidence>
<name>A0A445MRH2_9BACT</name>
<proteinExistence type="predicted"/>
<organism evidence="8">
    <name type="scientific">uncultured Desulfobacterium sp</name>
    <dbReference type="NCBI Taxonomy" id="201089"/>
    <lineage>
        <taxon>Bacteria</taxon>
        <taxon>Pseudomonadati</taxon>
        <taxon>Thermodesulfobacteriota</taxon>
        <taxon>Desulfobacteria</taxon>
        <taxon>Desulfobacterales</taxon>
        <taxon>Desulfobacteriaceae</taxon>
        <taxon>Desulfobacterium</taxon>
        <taxon>environmental samples</taxon>
    </lineage>
</organism>
<dbReference type="InterPro" id="IPR036680">
    <property type="entry name" value="SPOR-like_sf"/>
</dbReference>
<comment type="function">
    <text evidence="5">Assembles a suppression complex (suppresome) by tethering SIRT1 and MDM2 to regulate composite modifications of p53/TP53. Confers both deacetylation-mediated functional inactivation, by SIRT1, and ubiquitination-dependent degradation, by MDM2, of p53/TP53, promoting a proliferative and cell survival behaviors. May play a role in the regulation of spermatogenesis.</text>
</comment>
<keyword evidence="3" id="KW-0968">Cytoplasmic vesicle</keyword>
<evidence type="ECO:0000256" key="6">
    <source>
        <dbReference type="SAM" id="SignalP"/>
    </source>
</evidence>